<gene>
    <name evidence="2" type="ORF">M437DRAFT_61375</name>
</gene>
<organism evidence="2 3">
    <name type="scientific">Aureobasidium melanogenum (strain CBS 110374)</name>
    <name type="common">Aureobasidium pullulans var. melanogenum</name>
    <dbReference type="NCBI Taxonomy" id="1043003"/>
    <lineage>
        <taxon>Eukaryota</taxon>
        <taxon>Fungi</taxon>
        <taxon>Dikarya</taxon>
        <taxon>Ascomycota</taxon>
        <taxon>Pezizomycotina</taxon>
        <taxon>Dothideomycetes</taxon>
        <taxon>Dothideomycetidae</taxon>
        <taxon>Dothideales</taxon>
        <taxon>Saccotheciaceae</taxon>
        <taxon>Aureobasidium</taxon>
    </lineage>
</organism>
<dbReference type="Gene3D" id="3.30.420.10">
    <property type="entry name" value="Ribonuclease H-like superfamily/Ribonuclease H"/>
    <property type="match status" value="1"/>
</dbReference>
<dbReference type="HOGENOM" id="CLU_1849831_0_0_1"/>
<dbReference type="CDD" id="cd09276">
    <property type="entry name" value="Rnase_HI_RT_non_LTR"/>
    <property type="match status" value="1"/>
</dbReference>
<feature type="non-terminal residue" evidence="2">
    <location>
        <position position="139"/>
    </location>
</feature>
<dbReference type="EMBL" id="KL584924">
    <property type="protein sequence ID" value="KEQ57475.1"/>
    <property type="molecule type" value="Genomic_DNA"/>
</dbReference>
<dbReference type="InterPro" id="IPR012337">
    <property type="entry name" value="RNaseH-like_sf"/>
</dbReference>
<dbReference type="InterPro" id="IPR036397">
    <property type="entry name" value="RNaseH_sf"/>
</dbReference>
<sequence>MPRNDKHTLYTDAAFEKGRAGIAVVEGESGKIITQRTIPDWAAGDPTVAELIAIEAALAHRARKRPLPRTTIIATDSKRAIRHIVEGKSPNGQYIVRYIRNHIAALGKREERSVLVQWIPAHKGIKGNEKADRLAKETI</sequence>
<name>A0A074VA13_AURM1</name>
<reference evidence="2 3" key="1">
    <citation type="journal article" date="2014" name="BMC Genomics">
        <title>Genome sequencing of four Aureobasidium pullulans varieties: biotechnological potential, stress tolerance, and description of new species.</title>
        <authorList>
            <person name="Gostin Ar C."/>
            <person name="Ohm R.A."/>
            <person name="Kogej T."/>
            <person name="Sonjak S."/>
            <person name="Turk M."/>
            <person name="Zajc J."/>
            <person name="Zalar P."/>
            <person name="Grube M."/>
            <person name="Sun H."/>
            <person name="Han J."/>
            <person name="Sharma A."/>
            <person name="Chiniquy J."/>
            <person name="Ngan C.Y."/>
            <person name="Lipzen A."/>
            <person name="Barry K."/>
            <person name="Grigoriev I.V."/>
            <person name="Gunde-Cimerman N."/>
        </authorList>
    </citation>
    <scope>NUCLEOTIDE SEQUENCE [LARGE SCALE GENOMIC DNA]</scope>
    <source>
        <strain evidence="2 3">CBS 110374</strain>
    </source>
</reference>
<feature type="domain" description="RNase H type-1" evidence="1">
    <location>
        <begin position="3"/>
        <end position="139"/>
    </location>
</feature>
<evidence type="ECO:0000259" key="1">
    <source>
        <dbReference type="PROSITE" id="PS50879"/>
    </source>
</evidence>
<dbReference type="GO" id="GO:0003676">
    <property type="term" value="F:nucleic acid binding"/>
    <property type="evidence" value="ECO:0007669"/>
    <property type="project" value="InterPro"/>
</dbReference>
<dbReference type="GO" id="GO:0004523">
    <property type="term" value="F:RNA-DNA hybrid ribonuclease activity"/>
    <property type="evidence" value="ECO:0007669"/>
    <property type="project" value="InterPro"/>
</dbReference>
<keyword evidence="3" id="KW-1185">Reference proteome</keyword>
<dbReference type="AlphaFoldDB" id="A0A074VA13"/>
<accession>A0A074VA13</accession>
<evidence type="ECO:0000313" key="2">
    <source>
        <dbReference type="EMBL" id="KEQ57475.1"/>
    </source>
</evidence>
<dbReference type="Proteomes" id="UP000030672">
    <property type="component" value="Unassembled WGS sequence"/>
</dbReference>
<dbReference type="SUPFAM" id="SSF53098">
    <property type="entry name" value="Ribonuclease H-like"/>
    <property type="match status" value="1"/>
</dbReference>
<dbReference type="PROSITE" id="PS50879">
    <property type="entry name" value="RNASE_H_1"/>
    <property type="match status" value="1"/>
</dbReference>
<protein>
    <submittedName>
        <fullName evidence="2">Ribonuclease H</fullName>
    </submittedName>
</protein>
<evidence type="ECO:0000313" key="3">
    <source>
        <dbReference type="Proteomes" id="UP000030672"/>
    </source>
</evidence>
<dbReference type="RefSeq" id="XP_040874499.1">
    <property type="nucleotide sequence ID" value="XM_041023925.1"/>
</dbReference>
<dbReference type="InterPro" id="IPR002156">
    <property type="entry name" value="RNaseH_domain"/>
</dbReference>
<dbReference type="Pfam" id="PF00075">
    <property type="entry name" value="RNase_H"/>
    <property type="match status" value="1"/>
</dbReference>
<proteinExistence type="predicted"/>
<dbReference type="GeneID" id="63917298"/>